<dbReference type="InterPro" id="IPR013656">
    <property type="entry name" value="PAS_4"/>
</dbReference>
<dbReference type="CDD" id="cd00130">
    <property type="entry name" value="PAS"/>
    <property type="match status" value="2"/>
</dbReference>
<dbReference type="Pfam" id="PF00563">
    <property type="entry name" value="EAL"/>
    <property type="match status" value="1"/>
</dbReference>
<dbReference type="InterPro" id="IPR001633">
    <property type="entry name" value="EAL_dom"/>
</dbReference>
<dbReference type="RefSeq" id="WP_394459856.1">
    <property type="nucleotide sequence ID" value="NZ_JBIGHZ010000002.1"/>
</dbReference>
<dbReference type="CDD" id="cd01949">
    <property type="entry name" value="GGDEF"/>
    <property type="match status" value="1"/>
</dbReference>
<dbReference type="InterPro" id="IPR000160">
    <property type="entry name" value="GGDEF_dom"/>
</dbReference>
<sequence>MPPSKLHSVGPSVLTPPVIDKLLHLLLNDAQLGVGLLDNEGRMLFFNHELQHWLDVPAEHVAGMPLSHFFDAEQAQALQQWLQNAGAADQTLSVRRAVSLGPMRWATLRCHTLGLTGASAGWRVLLLDDDTDRKAQEDALRESEFIFRSQFEHGNIGMALTSPDKGWMRANAKLCEMLGYTEAELLATTWDVLTHPDDLDLDLSQFRRLLAGEIDGYELDKRFLRKDGSVVVTHLTVSSYRRVPGPYEYVIASLQDITERKRAEGDLKLAACVFANSQEAILVVDEKRHVMDVNPAFCKMSGLTREDCLGRNMDLLMVAPDQQTLLQQLRSSLQAHGRWQGELDLRHASGRIFPARMSMDAVRHEFGQGHAYACIVSDISLARAHQRELDRIAHYDMLTGVPNRRMLDEQLPLALALARQAGHKLAVCYIDLDGFKPINDRYGHPIGDRVLAEVAQRLQSHVRGHTRGADEGPRHTDLVARLGGDEFVLLLNHLQDADECAHTLQRLLELISYPLHIAGLTLNVSASIGVSLYPDDDVDADSLLRHADQAMYQAKDQGKGRFQLFDVGSGQRSRSRRETLSRIEHALTRGEFCLHYQPKVNMRLGRIDGMEALLRWNHPELGIQLPGTFLPMVEDSDLDVRIGRWVIHQAVQQMARWAQAGQLLPVSINISATHLQSPDFASFLLETVRLHAPVRPEHVVLEIVETTAVADIERVSAILRHCRELGFQFALDDFGTGYSSLTLLRRLPVQELKIDQSFVYDILEDDGDLAITQGIVALAHAFGCKLVAEGVASEAHGQRLLALGCDCAQGMGVAAPLASDAVLAWCHDWRPPSSWRQWTH</sequence>
<name>A0ABW7FUJ1_9BURK</name>
<dbReference type="PROSITE" id="PS50887">
    <property type="entry name" value="GGDEF"/>
    <property type="match status" value="1"/>
</dbReference>
<dbReference type="InterPro" id="IPR035965">
    <property type="entry name" value="PAS-like_dom_sf"/>
</dbReference>
<organism evidence="5 6">
    <name type="scientific">Roseateles rivi</name>
    <dbReference type="NCBI Taxonomy" id="3299028"/>
    <lineage>
        <taxon>Bacteria</taxon>
        <taxon>Pseudomonadati</taxon>
        <taxon>Pseudomonadota</taxon>
        <taxon>Betaproteobacteria</taxon>
        <taxon>Burkholderiales</taxon>
        <taxon>Sphaerotilaceae</taxon>
        <taxon>Roseateles</taxon>
    </lineage>
</organism>
<dbReference type="InterPro" id="IPR052155">
    <property type="entry name" value="Biofilm_reg_signaling"/>
</dbReference>
<dbReference type="Gene3D" id="3.30.450.20">
    <property type="entry name" value="PAS domain"/>
    <property type="match status" value="3"/>
</dbReference>
<dbReference type="PROSITE" id="PS50883">
    <property type="entry name" value="EAL"/>
    <property type="match status" value="1"/>
</dbReference>
<evidence type="ECO:0000259" key="3">
    <source>
        <dbReference type="PROSITE" id="PS50883"/>
    </source>
</evidence>
<dbReference type="PROSITE" id="PS50113">
    <property type="entry name" value="PAC"/>
    <property type="match status" value="1"/>
</dbReference>
<comment type="caution">
    <text evidence="5">The sequence shown here is derived from an EMBL/GenBank/DDBJ whole genome shotgun (WGS) entry which is preliminary data.</text>
</comment>
<gene>
    <name evidence="5" type="ORF">ACG0Z6_06975</name>
</gene>
<dbReference type="InterPro" id="IPR043128">
    <property type="entry name" value="Rev_trsase/Diguanyl_cyclase"/>
</dbReference>
<evidence type="ECO:0000313" key="5">
    <source>
        <dbReference type="EMBL" id="MFG6447990.1"/>
    </source>
</evidence>
<dbReference type="EMBL" id="JBIGHZ010000002">
    <property type="protein sequence ID" value="MFG6447990.1"/>
    <property type="molecule type" value="Genomic_DNA"/>
</dbReference>
<dbReference type="SUPFAM" id="SSF55073">
    <property type="entry name" value="Nucleotide cyclase"/>
    <property type="match status" value="1"/>
</dbReference>
<dbReference type="SMART" id="SM00091">
    <property type="entry name" value="PAS"/>
    <property type="match status" value="3"/>
</dbReference>
<dbReference type="Proteomes" id="UP001606099">
    <property type="component" value="Unassembled WGS sequence"/>
</dbReference>
<dbReference type="SMART" id="SM00086">
    <property type="entry name" value="PAC"/>
    <property type="match status" value="2"/>
</dbReference>
<dbReference type="InterPro" id="IPR013655">
    <property type="entry name" value="PAS_fold_3"/>
</dbReference>
<evidence type="ECO:0000259" key="1">
    <source>
        <dbReference type="PROSITE" id="PS50112"/>
    </source>
</evidence>
<dbReference type="PANTHER" id="PTHR44757">
    <property type="entry name" value="DIGUANYLATE CYCLASE DGCP"/>
    <property type="match status" value="1"/>
</dbReference>
<dbReference type="NCBIfam" id="TIGR00229">
    <property type="entry name" value="sensory_box"/>
    <property type="match status" value="2"/>
</dbReference>
<dbReference type="SUPFAM" id="SSF141868">
    <property type="entry name" value="EAL domain-like"/>
    <property type="match status" value="1"/>
</dbReference>
<dbReference type="PROSITE" id="PS50112">
    <property type="entry name" value="PAS"/>
    <property type="match status" value="2"/>
</dbReference>
<dbReference type="SMART" id="SM00052">
    <property type="entry name" value="EAL"/>
    <property type="match status" value="1"/>
</dbReference>
<proteinExistence type="predicted"/>
<reference evidence="5 6" key="1">
    <citation type="submission" date="2024-08" db="EMBL/GenBank/DDBJ databases">
        <authorList>
            <person name="Lu H."/>
        </authorList>
    </citation>
    <scope>NUCLEOTIDE SEQUENCE [LARGE SCALE GENOMIC DNA]</scope>
    <source>
        <strain evidence="5 6">BYS180W</strain>
    </source>
</reference>
<dbReference type="Pfam" id="PF08448">
    <property type="entry name" value="PAS_4"/>
    <property type="match status" value="1"/>
</dbReference>
<dbReference type="InterPro" id="IPR029787">
    <property type="entry name" value="Nucleotide_cyclase"/>
</dbReference>
<dbReference type="SMART" id="SM00267">
    <property type="entry name" value="GGDEF"/>
    <property type="match status" value="1"/>
</dbReference>
<dbReference type="PANTHER" id="PTHR44757:SF2">
    <property type="entry name" value="BIOFILM ARCHITECTURE MAINTENANCE PROTEIN MBAA"/>
    <property type="match status" value="1"/>
</dbReference>
<feature type="domain" description="EAL" evidence="3">
    <location>
        <begin position="576"/>
        <end position="830"/>
    </location>
</feature>
<dbReference type="CDD" id="cd01948">
    <property type="entry name" value="EAL"/>
    <property type="match status" value="1"/>
</dbReference>
<dbReference type="InterPro" id="IPR001610">
    <property type="entry name" value="PAC"/>
</dbReference>
<keyword evidence="6" id="KW-1185">Reference proteome</keyword>
<dbReference type="SUPFAM" id="SSF55785">
    <property type="entry name" value="PYP-like sensor domain (PAS domain)"/>
    <property type="match status" value="3"/>
</dbReference>
<accession>A0ABW7FUJ1</accession>
<feature type="domain" description="PAS" evidence="1">
    <location>
        <begin position="171"/>
        <end position="213"/>
    </location>
</feature>
<dbReference type="NCBIfam" id="TIGR00254">
    <property type="entry name" value="GGDEF"/>
    <property type="match status" value="1"/>
</dbReference>
<dbReference type="InterPro" id="IPR000700">
    <property type="entry name" value="PAS-assoc_C"/>
</dbReference>
<dbReference type="Gene3D" id="3.30.70.270">
    <property type="match status" value="1"/>
</dbReference>
<dbReference type="Gene3D" id="3.20.20.450">
    <property type="entry name" value="EAL domain"/>
    <property type="match status" value="1"/>
</dbReference>
<dbReference type="Pfam" id="PF00990">
    <property type="entry name" value="GGDEF"/>
    <property type="match status" value="1"/>
</dbReference>
<protein>
    <submittedName>
        <fullName evidence="5">EAL domain-containing protein</fullName>
    </submittedName>
</protein>
<dbReference type="InterPro" id="IPR035919">
    <property type="entry name" value="EAL_sf"/>
</dbReference>
<evidence type="ECO:0000313" key="6">
    <source>
        <dbReference type="Proteomes" id="UP001606099"/>
    </source>
</evidence>
<feature type="domain" description="PAC" evidence="2">
    <location>
        <begin position="217"/>
        <end position="269"/>
    </location>
</feature>
<dbReference type="Pfam" id="PF13426">
    <property type="entry name" value="PAS_9"/>
    <property type="match status" value="1"/>
</dbReference>
<dbReference type="InterPro" id="IPR000014">
    <property type="entry name" value="PAS"/>
</dbReference>
<feature type="domain" description="GGDEF" evidence="4">
    <location>
        <begin position="423"/>
        <end position="567"/>
    </location>
</feature>
<evidence type="ECO:0000259" key="4">
    <source>
        <dbReference type="PROSITE" id="PS50887"/>
    </source>
</evidence>
<evidence type="ECO:0000259" key="2">
    <source>
        <dbReference type="PROSITE" id="PS50113"/>
    </source>
</evidence>
<feature type="domain" description="PAS" evidence="1">
    <location>
        <begin position="273"/>
        <end position="336"/>
    </location>
</feature>
<dbReference type="Pfam" id="PF08447">
    <property type="entry name" value="PAS_3"/>
    <property type="match status" value="1"/>
</dbReference>